<dbReference type="AlphaFoldDB" id="A0A482W697"/>
<gene>
    <name evidence="2" type="ORF">BDFB_006410</name>
</gene>
<name>A0A482W697_ASBVE</name>
<evidence type="ECO:0000313" key="2">
    <source>
        <dbReference type="EMBL" id="RZC40642.1"/>
    </source>
</evidence>
<feature type="region of interest" description="Disordered" evidence="1">
    <location>
        <begin position="1"/>
        <end position="46"/>
    </location>
</feature>
<protein>
    <submittedName>
        <fullName evidence="2">Uncharacterized protein</fullName>
    </submittedName>
</protein>
<proteinExistence type="predicted"/>
<keyword evidence="3" id="KW-1185">Reference proteome</keyword>
<accession>A0A482W697</accession>
<sequence length="175" mass="18705">MQLLQTSPLIAAGSGTSPSGRPGAGGTNSLGSPPTPPPHGAVAGSRGWSATCLRSSPPLRPCLAFGHSPYGRPSHRAVTYKEDELILDVIGAYFSTVKPRNTVNSVDLLTGGNVRMHDKLARSHRSSIDLSRSSSSTTVVQPLQPRNYRPHAPRASTWCCGSFVVRQLRKTQHLE</sequence>
<comment type="caution">
    <text evidence="2">The sequence shown here is derived from an EMBL/GenBank/DDBJ whole genome shotgun (WGS) entry which is preliminary data.</text>
</comment>
<dbReference type="Proteomes" id="UP000292052">
    <property type="component" value="Unassembled WGS sequence"/>
</dbReference>
<feature type="compositionally biased region" description="Polar residues" evidence="1">
    <location>
        <begin position="1"/>
        <end position="19"/>
    </location>
</feature>
<evidence type="ECO:0000313" key="3">
    <source>
        <dbReference type="Proteomes" id="UP000292052"/>
    </source>
</evidence>
<reference evidence="2 3" key="1">
    <citation type="submission" date="2017-03" db="EMBL/GenBank/DDBJ databases">
        <title>Genome of the blue death feigning beetle - Asbolus verrucosus.</title>
        <authorList>
            <person name="Rider S.D."/>
        </authorList>
    </citation>
    <scope>NUCLEOTIDE SEQUENCE [LARGE SCALE GENOMIC DNA]</scope>
    <source>
        <strain evidence="2">Butters</strain>
        <tissue evidence="2">Head and leg muscle</tissue>
    </source>
</reference>
<dbReference type="STRING" id="1661398.A0A482W697"/>
<evidence type="ECO:0000256" key="1">
    <source>
        <dbReference type="SAM" id="MobiDB-lite"/>
    </source>
</evidence>
<organism evidence="2 3">
    <name type="scientific">Asbolus verrucosus</name>
    <name type="common">Desert ironclad beetle</name>
    <dbReference type="NCBI Taxonomy" id="1661398"/>
    <lineage>
        <taxon>Eukaryota</taxon>
        <taxon>Metazoa</taxon>
        <taxon>Ecdysozoa</taxon>
        <taxon>Arthropoda</taxon>
        <taxon>Hexapoda</taxon>
        <taxon>Insecta</taxon>
        <taxon>Pterygota</taxon>
        <taxon>Neoptera</taxon>
        <taxon>Endopterygota</taxon>
        <taxon>Coleoptera</taxon>
        <taxon>Polyphaga</taxon>
        <taxon>Cucujiformia</taxon>
        <taxon>Tenebrionidae</taxon>
        <taxon>Pimeliinae</taxon>
        <taxon>Asbolus</taxon>
    </lineage>
</organism>
<dbReference type="EMBL" id="QDEB01024361">
    <property type="protein sequence ID" value="RZC40642.1"/>
    <property type="molecule type" value="Genomic_DNA"/>
</dbReference>
<feature type="region of interest" description="Disordered" evidence="1">
    <location>
        <begin position="124"/>
        <end position="147"/>
    </location>
</feature>
<dbReference type="OrthoDB" id="6744189at2759"/>